<feature type="chain" id="PRO_5012996938" evidence="1">
    <location>
        <begin position="20"/>
        <end position="1036"/>
    </location>
</feature>
<dbReference type="Gene3D" id="1.25.40.10">
    <property type="entry name" value="Tetratricopeptide repeat domain"/>
    <property type="match status" value="3"/>
</dbReference>
<feature type="domain" description="DUF5107" evidence="2">
    <location>
        <begin position="50"/>
        <end position="355"/>
    </location>
</feature>
<dbReference type="AlphaFoldDB" id="A0A1M5JJV7"/>
<dbReference type="InterPro" id="IPR033396">
    <property type="entry name" value="DUF5107"/>
</dbReference>
<name>A0A1M5JJV7_9BACT</name>
<proteinExistence type="predicted"/>
<reference evidence="3 4" key="1">
    <citation type="submission" date="2016-11" db="EMBL/GenBank/DDBJ databases">
        <authorList>
            <person name="Jaros S."/>
            <person name="Januszkiewicz K."/>
            <person name="Wedrychowicz H."/>
        </authorList>
    </citation>
    <scope>NUCLEOTIDE SEQUENCE [LARGE SCALE GENOMIC DNA]</scope>
    <source>
        <strain evidence="3 4">DSM 24574</strain>
    </source>
</reference>
<dbReference type="STRING" id="947013.SAMN04488109_0111"/>
<dbReference type="Pfam" id="PF17128">
    <property type="entry name" value="DUF5107"/>
    <property type="match status" value="1"/>
</dbReference>
<dbReference type="EMBL" id="FQWQ01000001">
    <property type="protein sequence ID" value="SHG40864.1"/>
    <property type="molecule type" value="Genomic_DNA"/>
</dbReference>
<dbReference type="Proteomes" id="UP000184212">
    <property type="component" value="Unassembled WGS sequence"/>
</dbReference>
<evidence type="ECO:0000256" key="1">
    <source>
        <dbReference type="SAM" id="SignalP"/>
    </source>
</evidence>
<evidence type="ECO:0000313" key="3">
    <source>
        <dbReference type="EMBL" id="SHG40864.1"/>
    </source>
</evidence>
<accession>A0A1M5JJV7</accession>
<dbReference type="SUPFAM" id="SSF48452">
    <property type="entry name" value="TPR-like"/>
    <property type="match status" value="2"/>
</dbReference>
<dbReference type="InterPro" id="IPR011990">
    <property type="entry name" value="TPR-like_helical_dom_sf"/>
</dbReference>
<dbReference type="OrthoDB" id="174931at2"/>
<evidence type="ECO:0000259" key="2">
    <source>
        <dbReference type="Pfam" id="PF17128"/>
    </source>
</evidence>
<evidence type="ECO:0000313" key="4">
    <source>
        <dbReference type="Proteomes" id="UP000184212"/>
    </source>
</evidence>
<organism evidence="3 4">
    <name type="scientific">Chryseolinea serpens</name>
    <dbReference type="NCBI Taxonomy" id="947013"/>
    <lineage>
        <taxon>Bacteria</taxon>
        <taxon>Pseudomonadati</taxon>
        <taxon>Bacteroidota</taxon>
        <taxon>Cytophagia</taxon>
        <taxon>Cytophagales</taxon>
        <taxon>Fulvivirgaceae</taxon>
        <taxon>Chryseolinea</taxon>
    </lineage>
</organism>
<sequence>MNIRIFLSLLFIFPLLATAQKAVVTETEKEFLTYPFGEPSPVPILAERSNRIYPYHSFDGYSATGQKQKWKVVKLENDYIEVYILPQVGGKVWGAIEKSTGKEFIYRNEVMKFRNISMRGPWTSGGIEFNFGYIGHTPATTNPVDYKTQENADGSVSCFVGTMDLPSRTQWRVEIRLPKDKAYFETHALWNNPTPITQSYYNWMTGAAVVSDDLEFFYPGDEELGHDGANGPWPVDAAGRDISKYANSRFGSHRSSHIVGEYTDFMGGYYHKSNFGFGHWALYNDMPGHKLWLWALSRNGGIWEDLLTDTDGQYMEFQAGRMFNQFQASSLRTPITQVPFSPGMTDRWQELWFPVKDIGGLSDVSPQGVLHVTRDQGKLSIGVNALAASQAKIIVTSNGKVIHAESKSLKPMEVVQTSVPLDGKAPFEVVVEGMDLRYSSENKNLIKRPFASSFKADPTSASYLYYAGMEQKESRNYKGAKTFLLNCLTKDAQHIGAVTALSELYYRSHQFDSALYYSNLGLQLDAYDPGVNYYAGVNYRAQGDLLNALETFGWAARSAEYRSPAYAQMAAIEIQRGDLTLGEQYAQQAIDFNRYNFNALHTLAIIYRKTNRAAEADKTLEKLLTADALDHFADFEKYLLHNTPDNLARFKATIQNEFPYQTYLEVALQYQSLGLADDAIQVLDKAPAQPLVHLWKAYLKQDASALTAIAAESPAFVFPFRLETVEVLQWATQKSDHWKFKYYLALNDWGIQREKDALTLFQACGTAPDYAPFYTSRAFLQKGKDSRQELADLETAQRLDPKDWRTTSTLIEYYERQQDHQKTLTLSAAAVKKFKGNYTLGLQYAKALLNTGQYAASVKTLEGMTILPFEGSSDGKTVYEQAYMLWALDLIGKKKYADAMTKLEKSKAWPENLGVGKPYDADTRMQEYAEAFCLQKMNKGKEAEALQTAIIEYSNQQPLEPTLNNILPFWVWQKKGDKAAMQAWIEKLNTVASQRPAHRWVVATASGDQSGKQSAETGLKGNPYFLIVEKLKGLGI</sequence>
<dbReference type="RefSeq" id="WP_073129847.1">
    <property type="nucleotide sequence ID" value="NZ_FQWQ01000001.1"/>
</dbReference>
<protein>
    <submittedName>
        <fullName evidence="3">Tfp pilus assembly protein PilF</fullName>
    </submittedName>
</protein>
<keyword evidence="1" id="KW-0732">Signal</keyword>
<gene>
    <name evidence="3" type="ORF">SAMN04488109_0111</name>
</gene>
<keyword evidence="4" id="KW-1185">Reference proteome</keyword>
<feature type="signal peptide" evidence="1">
    <location>
        <begin position="1"/>
        <end position="19"/>
    </location>
</feature>